<keyword evidence="3" id="KW-1185">Reference proteome</keyword>
<comment type="caution">
    <text evidence="2">The sequence shown here is derived from an EMBL/GenBank/DDBJ whole genome shotgun (WGS) entry which is preliminary data.</text>
</comment>
<evidence type="ECO:0000313" key="2">
    <source>
        <dbReference type="EMBL" id="KHD11254.1"/>
    </source>
</evidence>
<accession>A0A0A6RUF5</accession>
<name>A0A0A6RUF5_9GAMM</name>
<dbReference type="InterPro" id="IPR009875">
    <property type="entry name" value="PilZ_domain"/>
</dbReference>
<dbReference type="EMBL" id="JSZA02000001">
    <property type="protein sequence ID" value="KHD11254.1"/>
    <property type="molecule type" value="Genomic_DNA"/>
</dbReference>
<proteinExistence type="predicted"/>
<evidence type="ECO:0000313" key="3">
    <source>
        <dbReference type="Proteomes" id="UP000030428"/>
    </source>
</evidence>
<evidence type="ECO:0000259" key="1">
    <source>
        <dbReference type="Pfam" id="PF07238"/>
    </source>
</evidence>
<organism evidence="2 3">
    <name type="scientific">Candidatus Thiomargarita nelsonii</name>
    <dbReference type="NCBI Taxonomy" id="1003181"/>
    <lineage>
        <taxon>Bacteria</taxon>
        <taxon>Pseudomonadati</taxon>
        <taxon>Pseudomonadota</taxon>
        <taxon>Gammaproteobacteria</taxon>
        <taxon>Thiotrichales</taxon>
        <taxon>Thiotrichaceae</taxon>
        <taxon>Thiomargarita</taxon>
    </lineage>
</organism>
<protein>
    <recommendedName>
        <fullName evidence="1">PilZ domain-containing protein</fullName>
    </recommendedName>
</protein>
<reference evidence="2 3" key="1">
    <citation type="journal article" date="2016" name="Front. Microbiol.">
        <title>Single-Cell (Meta-)Genomics of a Dimorphic Candidatus Thiomargarita nelsonii Reveals Genomic Plasticity.</title>
        <authorList>
            <person name="Flood B.E."/>
            <person name="Fliss P."/>
            <person name="Jones D.S."/>
            <person name="Dick G.J."/>
            <person name="Jain S."/>
            <person name="Kaster A.K."/>
            <person name="Winkel M."/>
            <person name="Mussmann M."/>
            <person name="Bailey J."/>
        </authorList>
    </citation>
    <scope>NUCLEOTIDE SEQUENCE [LARGE SCALE GENOMIC DNA]</scope>
    <source>
        <strain evidence="2">Hydrate Ridge</strain>
    </source>
</reference>
<feature type="domain" description="PilZ" evidence="1">
    <location>
        <begin position="3"/>
        <end position="112"/>
    </location>
</feature>
<dbReference type="Proteomes" id="UP000030428">
    <property type="component" value="Unassembled WGS sequence"/>
</dbReference>
<gene>
    <name evidence="2" type="ORF">PN36_00125</name>
</gene>
<dbReference type="AlphaFoldDB" id="A0A0A6RUF5"/>
<sequence>MFERRGAKRWNLLSLIPVLNTDSNDVLGYIAELNENGILLLSENHIVLGQTFSFSISGQDLKEAFVIKNITEEGIQFEAQSRWVDIDQAFHRTGFMFTNISPEAQNAISQLVRHVSE</sequence>
<dbReference type="GO" id="GO:0035438">
    <property type="term" value="F:cyclic-di-GMP binding"/>
    <property type="evidence" value="ECO:0007669"/>
    <property type="project" value="InterPro"/>
</dbReference>
<dbReference type="Pfam" id="PF07238">
    <property type="entry name" value="PilZ"/>
    <property type="match status" value="1"/>
</dbReference>